<organism evidence="2 3">
    <name type="scientific">Volvox reticuliferus</name>
    <dbReference type="NCBI Taxonomy" id="1737510"/>
    <lineage>
        <taxon>Eukaryota</taxon>
        <taxon>Viridiplantae</taxon>
        <taxon>Chlorophyta</taxon>
        <taxon>core chlorophytes</taxon>
        <taxon>Chlorophyceae</taxon>
        <taxon>CS clade</taxon>
        <taxon>Chlamydomonadales</taxon>
        <taxon>Volvocaceae</taxon>
        <taxon>Volvox</taxon>
    </lineage>
</organism>
<keyword evidence="3" id="KW-1185">Reference proteome</keyword>
<feature type="compositionally biased region" description="Basic and acidic residues" evidence="1">
    <location>
        <begin position="15"/>
        <end position="28"/>
    </location>
</feature>
<feature type="compositionally biased region" description="Basic and acidic residues" evidence="1">
    <location>
        <begin position="144"/>
        <end position="156"/>
    </location>
</feature>
<evidence type="ECO:0000313" key="2">
    <source>
        <dbReference type="EMBL" id="GIL79399.1"/>
    </source>
</evidence>
<accession>A0A8J4CBE1</accession>
<feature type="compositionally biased region" description="Basic and acidic residues" evidence="1">
    <location>
        <begin position="636"/>
        <end position="645"/>
    </location>
</feature>
<protein>
    <submittedName>
        <fullName evidence="2">Uncharacterized protein</fullName>
    </submittedName>
</protein>
<feature type="compositionally biased region" description="Low complexity" evidence="1">
    <location>
        <begin position="661"/>
        <end position="677"/>
    </location>
</feature>
<feature type="compositionally biased region" description="Acidic residues" evidence="1">
    <location>
        <begin position="862"/>
        <end position="880"/>
    </location>
</feature>
<dbReference type="Pfam" id="PF02178">
    <property type="entry name" value="AT_hook"/>
    <property type="match status" value="14"/>
</dbReference>
<reference evidence="2" key="1">
    <citation type="journal article" date="2021" name="Proc. Natl. Acad. Sci. U.S.A.">
        <title>Three genomes in the algal genus Volvox reveal the fate of a haploid sex-determining region after a transition to homothallism.</title>
        <authorList>
            <person name="Yamamoto K."/>
            <person name="Hamaji T."/>
            <person name="Kawai-Toyooka H."/>
            <person name="Matsuzaki R."/>
            <person name="Takahashi F."/>
            <person name="Nishimura Y."/>
            <person name="Kawachi M."/>
            <person name="Noguchi H."/>
            <person name="Minakuchi Y."/>
            <person name="Umen J.G."/>
            <person name="Toyoda A."/>
            <person name="Nozaki H."/>
        </authorList>
    </citation>
    <scope>NUCLEOTIDE SEQUENCE</scope>
    <source>
        <strain evidence="2">NIES-3786</strain>
    </source>
</reference>
<feature type="compositionally biased region" description="Basic residues" evidence="1">
    <location>
        <begin position="830"/>
        <end position="841"/>
    </location>
</feature>
<dbReference type="AlphaFoldDB" id="A0A8J4CBE1"/>
<evidence type="ECO:0000313" key="3">
    <source>
        <dbReference type="Proteomes" id="UP000747110"/>
    </source>
</evidence>
<feature type="region of interest" description="Disordered" evidence="1">
    <location>
        <begin position="207"/>
        <end position="880"/>
    </location>
</feature>
<dbReference type="SMART" id="SM00384">
    <property type="entry name" value="AT_hook"/>
    <property type="match status" value="14"/>
</dbReference>
<dbReference type="Proteomes" id="UP000747110">
    <property type="component" value="Unassembled WGS sequence"/>
</dbReference>
<dbReference type="OrthoDB" id="10686445at2759"/>
<feature type="compositionally biased region" description="Basic residues" evidence="1">
    <location>
        <begin position="505"/>
        <end position="516"/>
    </location>
</feature>
<feature type="compositionally biased region" description="Basic residues" evidence="1">
    <location>
        <begin position="602"/>
        <end position="614"/>
    </location>
</feature>
<feature type="compositionally biased region" description="Basic residues" evidence="1">
    <location>
        <begin position="405"/>
        <end position="417"/>
    </location>
</feature>
<feature type="region of interest" description="Disordered" evidence="1">
    <location>
        <begin position="1"/>
        <end position="86"/>
    </location>
</feature>
<evidence type="ECO:0000256" key="1">
    <source>
        <dbReference type="SAM" id="MobiDB-lite"/>
    </source>
</evidence>
<feature type="compositionally biased region" description="Basic residues" evidence="1">
    <location>
        <begin position="549"/>
        <end position="561"/>
    </location>
</feature>
<feature type="compositionally biased region" description="Basic residues" evidence="1">
    <location>
        <begin position="646"/>
        <end position="659"/>
    </location>
</feature>
<dbReference type="InterPro" id="IPR017956">
    <property type="entry name" value="AT_hook_DNA-bd_motif"/>
</dbReference>
<proteinExistence type="predicted"/>
<feature type="compositionally biased region" description="Acidic residues" evidence="1">
    <location>
        <begin position="114"/>
        <end position="139"/>
    </location>
</feature>
<feature type="compositionally biased region" description="Basic residues" evidence="1">
    <location>
        <begin position="251"/>
        <end position="263"/>
    </location>
</feature>
<feature type="compositionally biased region" description="Basic and acidic residues" evidence="1">
    <location>
        <begin position="451"/>
        <end position="474"/>
    </location>
</feature>
<feature type="region of interest" description="Disordered" evidence="1">
    <location>
        <begin position="101"/>
        <end position="192"/>
    </location>
</feature>
<name>A0A8J4CBE1_9CHLO</name>
<feature type="compositionally biased region" description="Basic residues" evidence="1">
    <location>
        <begin position="220"/>
        <end position="231"/>
    </location>
</feature>
<sequence length="880" mass="92407">MARQKLGARTLAAAAEKESTKSLTREALLEQPGRTEPSSPAKGMDTEVAGAGQGGAAGPSVVPAELPGTGAWEVEAAPPSGSLKGITKGLLTLASSLLYKRGGETRGMGQGADIIDDETEDGEDDKDDSADDSSQDEEQAALAEKWKWGTPVEHDPTAAAENGAVQWEAADEAELADAGDVHASGDAKDDDAAEAELVEAAQTLLASARAAPFFDVPAVKQKRGRPRKHKPQSTLTEDEKLALRGANTGTPKRKRGRPPKQKKTKEGVRGPQEDAAVADISPSGYISIAAATGAKRKRGRPPKNKAERAAAVDAGEDGGAGSWMIVGKAEEDVPAAKPHSNSKEAVSGASSNPHKRKRGRPPKNEALRAGTSSPGPEVAPAGDVDGAARDVDDDVVAAMGDPPAVKRKRGRPRKHKPQLAAQEAIKAETGEEAGEELLPFGSPGAQADIPALEREHDRMPQKEKKPQSEGKEIAAELQVADAARGDEEDANLQPLGATLADRTMVKRKRGRPPKQKQKVEEGAEAAEDAAGENSLSITLPAAVAASGEKRKRGRPPKKKFLRAGVFTARPEEDVQAGNVGDVDGAARDVDDDVAAMEDAPAVKRKRGRPRKQKPQRAAQEAFGAMAAEEVVEEDDAAARHEDAPTVKRKRGRPPKHKPHSTAGTTTEAAGDAEQAGELLSADADTNGAQDGVPKRKRGRPPKRSNAEQAGELPNDDADTNGAQDGVPKRKRGRPPKRSNAEQAGELPNDDADTNGAQDGVPKRKRGRPPKRSYVEQAGELPNDDADTNGAQEGVPKRKRGRPPKRSNAEQAGGLLSADAGTNGAQEGVPKRKRGRPRKHKSLSVATEAGPNTNLQPAVDPASEGDDVLDEDEDDDWTGSS</sequence>
<feature type="compositionally biased region" description="Basic residues" evidence="1">
    <location>
        <begin position="294"/>
        <end position="303"/>
    </location>
</feature>
<dbReference type="EMBL" id="BNCP01000016">
    <property type="protein sequence ID" value="GIL79399.1"/>
    <property type="molecule type" value="Genomic_DNA"/>
</dbReference>
<gene>
    <name evidence="2" type="ORF">Vretifemale_8688</name>
</gene>
<dbReference type="PRINTS" id="PR00929">
    <property type="entry name" value="ATHOOK"/>
</dbReference>
<dbReference type="GO" id="GO:0003677">
    <property type="term" value="F:DNA binding"/>
    <property type="evidence" value="ECO:0007669"/>
    <property type="project" value="InterPro"/>
</dbReference>
<comment type="caution">
    <text evidence="2">The sequence shown here is derived from an EMBL/GenBank/DDBJ whole genome shotgun (WGS) entry which is preliminary data.</text>
</comment>
<feature type="compositionally biased region" description="Low complexity" evidence="1">
    <location>
        <begin position="615"/>
        <end position="628"/>
    </location>
</feature>